<dbReference type="GO" id="GO:0022857">
    <property type="term" value="F:transmembrane transporter activity"/>
    <property type="evidence" value="ECO:0007669"/>
    <property type="project" value="InterPro"/>
</dbReference>
<dbReference type="AlphaFoldDB" id="A0A6G9I9R0"/>
<name>A0A6G9I9R0_9GAMM</name>
<dbReference type="Proteomes" id="UP000501168">
    <property type="component" value="Chromosome"/>
</dbReference>
<comment type="similarity">
    <text evidence="6">Belongs to the major facilitator superfamily. Phthalate permease family.</text>
</comment>
<keyword evidence="4 7" id="KW-1133">Transmembrane helix</keyword>
<feature type="domain" description="Major facilitator superfamily (MFS) profile" evidence="8">
    <location>
        <begin position="7"/>
        <end position="411"/>
    </location>
</feature>
<organism evidence="9 10">
    <name type="scientific">Zophobihabitans entericus</name>
    <dbReference type="NCBI Taxonomy" id="1635327"/>
    <lineage>
        <taxon>Bacteria</taxon>
        <taxon>Pseudomonadati</taxon>
        <taxon>Pseudomonadota</taxon>
        <taxon>Gammaproteobacteria</taxon>
        <taxon>Orbales</taxon>
        <taxon>Orbaceae</taxon>
        <taxon>Zophobihabitans</taxon>
    </lineage>
</organism>
<feature type="transmembrane region" description="Helical" evidence="7">
    <location>
        <begin position="263"/>
        <end position="287"/>
    </location>
</feature>
<comment type="subcellular location">
    <subcellularLocation>
        <location evidence="1">Cell membrane</location>
        <topology evidence="1">Multi-pass membrane protein</topology>
    </subcellularLocation>
</comment>
<dbReference type="PANTHER" id="PTHR11662:SF399">
    <property type="entry name" value="FI19708P1-RELATED"/>
    <property type="match status" value="1"/>
</dbReference>
<keyword evidence="3 7" id="KW-0812">Transmembrane</keyword>
<dbReference type="EMBL" id="CP050253">
    <property type="protein sequence ID" value="QIQ20569.1"/>
    <property type="molecule type" value="Genomic_DNA"/>
</dbReference>
<dbReference type="InterPro" id="IPR036259">
    <property type="entry name" value="MFS_trans_sf"/>
</dbReference>
<evidence type="ECO:0000313" key="10">
    <source>
        <dbReference type="Proteomes" id="UP000501168"/>
    </source>
</evidence>
<proteinExistence type="inferred from homology"/>
<feature type="transmembrane region" description="Helical" evidence="7">
    <location>
        <begin position="231"/>
        <end position="251"/>
    </location>
</feature>
<dbReference type="GO" id="GO:0005886">
    <property type="term" value="C:plasma membrane"/>
    <property type="evidence" value="ECO:0007669"/>
    <property type="project" value="UniProtKB-SubCell"/>
</dbReference>
<keyword evidence="10" id="KW-1185">Reference proteome</keyword>
<dbReference type="PANTHER" id="PTHR11662">
    <property type="entry name" value="SOLUTE CARRIER FAMILY 17"/>
    <property type="match status" value="1"/>
</dbReference>
<dbReference type="SUPFAM" id="SSF103473">
    <property type="entry name" value="MFS general substrate transporter"/>
    <property type="match status" value="1"/>
</dbReference>
<keyword evidence="5 7" id="KW-0472">Membrane</keyword>
<dbReference type="PIRSF" id="PIRSF002808">
    <property type="entry name" value="Hexose_phosphate_transp"/>
    <property type="match status" value="1"/>
</dbReference>
<feature type="transmembrane region" description="Helical" evidence="7">
    <location>
        <begin position="76"/>
        <end position="100"/>
    </location>
</feature>
<dbReference type="InterPro" id="IPR050382">
    <property type="entry name" value="MFS_Na/Anion_cotransporter"/>
</dbReference>
<feature type="transmembrane region" description="Helical" evidence="7">
    <location>
        <begin position="323"/>
        <end position="344"/>
    </location>
</feature>
<feature type="transmembrane region" description="Helical" evidence="7">
    <location>
        <begin position="389"/>
        <end position="406"/>
    </location>
</feature>
<dbReference type="CDD" id="cd17319">
    <property type="entry name" value="MFS_ExuT_GudP_like"/>
    <property type="match status" value="1"/>
</dbReference>
<evidence type="ECO:0000256" key="1">
    <source>
        <dbReference type="ARBA" id="ARBA00004651"/>
    </source>
</evidence>
<dbReference type="RefSeq" id="WP_166914462.1">
    <property type="nucleotide sequence ID" value="NZ_CP050253.1"/>
</dbReference>
<sequence length="416" mass="45414">MKRRWLMLFLSWLIFFVAFLDRVNLSVAMPFIADEFQMTPEQSGFVLGAFFITYMLFQIPGGILGDKIGPKKVMTFAFIWWSVMTVATGVARSFGQFYIIRLLFGIGEGVHPPCAFKLNSNWFPDRERATANAIFTSANSIGPAVAPPIAVAIIATWGWHSIFFIFGALGIILVPIWMYVGRDSPEQDEKISPEELKYIKSGQKEQTSADDDEVATEKVGLSSIFKNPNTWLLAVAYFFFLCVFYGLMTWLPSYLVQARGFAMVKMGIFAGLPFLAIGIAQPLGGLISDRLLHSRRKPLIVVAALGAAPLLYGVVAATTEAGAMASLICAGFIFGLAFGPFFALPMECVKRKFAGTSSAVMNTGGSIGGVISPIIIGFLVGTFGYNAVFIYMVIALILCVAVILFVKEPEKVKANA</sequence>
<evidence type="ECO:0000256" key="2">
    <source>
        <dbReference type="ARBA" id="ARBA00022475"/>
    </source>
</evidence>
<evidence type="ECO:0000256" key="7">
    <source>
        <dbReference type="SAM" id="Phobius"/>
    </source>
</evidence>
<gene>
    <name evidence="9" type="ORF">IPMB12_02050</name>
</gene>
<evidence type="ECO:0000259" key="8">
    <source>
        <dbReference type="PROSITE" id="PS50850"/>
    </source>
</evidence>
<dbReference type="InterPro" id="IPR011701">
    <property type="entry name" value="MFS"/>
</dbReference>
<evidence type="ECO:0000256" key="6">
    <source>
        <dbReference type="ARBA" id="ARBA00038514"/>
    </source>
</evidence>
<dbReference type="PROSITE" id="PS50850">
    <property type="entry name" value="MFS"/>
    <property type="match status" value="1"/>
</dbReference>
<evidence type="ECO:0000313" key="9">
    <source>
        <dbReference type="EMBL" id="QIQ20569.1"/>
    </source>
</evidence>
<dbReference type="Gene3D" id="1.20.1250.20">
    <property type="entry name" value="MFS general substrate transporter like domains"/>
    <property type="match status" value="2"/>
</dbReference>
<dbReference type="Pfam" id="PF07690">
    <property type="entry name" value="MFS_1"/>
    <property type="match status" value="1"/>
</dbReference>
<feature type="transmembrane region" description="Helical" evidence="7">
    <location>
        <begin position="157"/>
        <end position="180"/>
    </location>
</feature>
<evidence type="ECO:0000256" key="3">
    <source>
        <dbReference type="ARBA" id="ARBA00022692"/>
    </source>
</evidence>
<accession>A0A6G9I9R0</accession>
<dbReference type="InterPro" id="IPR020846">
    <property type="entry name" value="MFS_dom"/>
</dbReference>
<dbReference type="KEGG" id="orb:IPMB12_02050"/>
<feature type="transmembrane region" description="Helical" evidence="7">
    <location>
        <begin position="299"/>
        <end position="317"/>
    </location>
</feature>
<protein>
    <submittedName>
        <fullName evidence="9">MFS transporter</fullName>
    </submittedName>
</protein>
<evidence type="ECO:0000256" key="5">
    <source>
        <dbReference type="ARBA" id="ARBA00023136"/>
    </source>
</evidence>
<reference evidence="9 10" key="1">
    <citation type="submission" date="2020-03" db="EMBL/GenBank/DDBJ databases">
        <title>Complete genome sequence of Orbus sp. IPMB12 (BCRC 80908).</title>
        <authorList>
            <person name="Lo W.-S."/>
            <person name="Chang T.-H."/>
            <person name="Kuo C.-H."/>
        </authorList>
    </citation>
    <scope>NUCLEOTIDE SEQUENCE [LARGE SCALE GENOMIC DNA]</scope>
    <source>
        <strain evidence="9 10">IPMB12</strain>
    </source>
</reference>
<keyword evidence="2" id="KW-1003">Cell membrane</keyword>
<dbReference type="InParanoid" id="A0A6G9I9R0"/>
<feature type="transmembrane region" description="Helical" evidence="7">
    <location>
        <begin position="44"/>
        <end position="64"/>
    </location>
</feature>
<dbReference type="InterPro" id="IPR000849">
    <property type="entry name" value="Sugar_P_transporter"/>
</dbReference>
<feature type="transmembrane region" description="Helical" evidence="7">
    <location>
        <begin position="365"/>
        <end position="383"/>
    </location>
</feature>
<evidence type="ECO:0000256" key="4">
    <source>
        <dbReference type="ARBA" id="ARBA00022989"/>
    </source>
</evidence>